<feature type="domain" description="IrrE N-terminal-like" evidence="1">
    <location>
        <begin position="34"/>
        <end position="158"/>
    </location>
</feature>
<dbReference type="EMBL" id="QOWE01000018">
    <property type="protein sequence ID" value="RCR67522.1"/>
    <property type="molecule type" value="Genomic_DNA"/>
</dbReference>
<gene>
    <name evidence="2" type="ORF">DUE52_20660</name>
</gene>
<dbReference type="InterPro" id="IPR010359">
    <property type="entry name" value="IrrE_HExxH"/>
</dbReference>
<dbReference type="Gene3D" id="1.10.10.2910">
    <property type="match status" value="1"/>
</dbReference>
<sequence>MNLNTKAILKADEIRTRLGLNIFQPINIFDACVNLGLTVRFVDINMEGLYVKQKNGAYPTIILSNQRPFSRRCFTCAHELGHHVFDHGLKIDTLSEQQANSTYKDSEEQLVDLFAGAMLLPIAGIQSEFAKRNWSIQKSSPVEYYTISSIFGVGYQTLIVHCKAHGLINEQKSVSLLKSQPAKILESLLETRIILKSHFKIIDTNWGLSIVDLEVTNYIILPSGFKVEGNHLQEFKLANNTRSVFIAEKPGIVRAFSHDNSICFFIRIQKLGYVGLAEYRHIEEDTE</sequence>
<dbReference type="Pfam" id="PF06114">
    <property type="entry name" value="Peptidase_M78"/>
    <property type="match status" value="1"/>
</dbReference>
<dbReference type="PANTHER" id="PTHR43236">
    <property type="entry name" value="ANTITOXIN HIGA1"/>
    <property type="match status" value="1"/>
</dbReference>
<protein>
    <submittedName>
        <fullName evidence="2">ImmA/IrrE family metallo-endopeptidase</fullName>
    </submittedName>
</protein>
<name>A0A368JJ10_9BACT</name>
<dbReference type="AlphaFoldDB" id="A0A368JJ10"/>
<dbReference type="OrthoDB" id="9794834at2"/>
<keyword evidence="3" id="KW-1185">Reference proteome</keyword>
<dbReference type="RefSeq" id="WP_114407954.1">
    <property type="nucleotide sequence ID" value="NZ_QOWE01000018.1"/>
</dbReference>
<evidence type="ECO:0000259" key="1">
    <source>
        <dbReference type="Pfam" id="PF06114"/>
    </source>
</evidence>
<organism evidence="2 3">
    <name type="scientific">Larkinella punicea</name>
    <dbReference type="NCBI Taxonomy" id="2315727"/>
    <lineage>
        <taxon>Bacteria</taxon>
        <taxon>Pseudomonadati</taxon>
        <taxon>Bacteroidota</taxon>
        <taxon>Cytophagia</taxon>
        <taxon>Cytophagales</taxon>
        <taxon>Spirosomataceae</taxon>
        <taxon>Larkinella</taxon>
    </lineage>
</organism>
<reference evidence="2 3" key="1">
    <citation type="submission" date="2018-07" db="EMBL/GenBank/DDBJ databases">
        <title>Genome analysis of Larkinella rosea.</title>
        <authorList>
            <person name="Zhou Z."/>
            <person name="Wang G."/>
        </authorList>
    </citation>
    <scope>NUCLEOTIDE SEQUENCE [LARGE SCALE GENOMIC DNA]</scope>
    <source>
        <strain evidence="3">zzj9</strain>
    </source>
</reference>
<comment type="caution">
    <text evidence="2">The sequence shown here is derived from an EMBL/GenBank/DDBJ whole genome shotgun (WGS) entry which is preliminary data.</text>
</comment>
<evidence type="ECO:0000313" key="3">
    <source>
        <dbReference type="Proteomes" id="UP000253383"/>
    </source>
</evidence>
<evidence type="ECO:0000313" key="2">
    <source>
        <dbReference type="EMBL" id="RCR67522.1"/>
    </source>
</evidence>
<dbReference type="InterPro" id="IPR052345">
    <property type="entry name" value="Rad_response_metalloprotease"/>
</dbReference>
<accession>A0A368JJ10</accession>
<dbReference type="PANTHER" id="PTHR43236:SF1">
    <property type="entry name" value="BLL7220 PROTEIN"/>
    <property type="match status" value="1"/>
</dbReference>
<dbReference type="Proteomes" id="UP000253383">
    <property type="component" value="Unassembled WGS sequence"/>
</dbReference>
<proteinExistence type="predicted"/>